<dbReference type="EMBL" id="JAAGVB010000349">
    <property type="protein sequence ID" value="NEW37057.1"/>
    <property type="molecule type" value="Genomic_DNA"/>
</dbReference>
<protein>
    <submittedName>
        <fullName evidence="1">Deoxyguanosinetriphosphate triphosphohydrolase</fullName>
    </submittedName>
</protein>
<feature type="non-terminal residue" evidence="1">
    <location>
        <position position="1"/>
    </location>
</feature>
<evidence type="ECO:0000313" key="1">
    <source>
        <dbReference type="EMBL" id="NEW37057.1"/>
    </source>
</evidence>
<name>A0A6P1CZ41_9NOCA</name>
<organism evidence="1 2">
    <name type="scientific">Nocardia cyriacigeorgica</name>
    <dbReference type="NCBI Taxonomy" id="135487"/>
    <lineage>
        <taxon>Bacteria</taxon>
        <taxon>Bacillati</taxon>
        <taxon>Actinomycetota</taxon>
        <taxon>Actinomycetes</taxon>
        <taxon>Mycobacteriales</taxon>
        <taxon>Nocardiaceae</taxon>
        <taxon>Nocardia</taxon>
    </lineage>
</organism>
<accession>A0A6P1CZ41</accession>
<dbReference type="AlphaFoldDB" id="A0A6P1CZ41"/>
<evidence type="ECO:0000313" key="2">
    <source>
        <dbReference type="Proteomes" id="UP000471166"/>
    </source>
</evidence>
<feature type="non-terminal residue" evidence="1">
    <location>
        <position position="108"/>
    </location>
</feature>
<proteinExistence type="predicted"/>
<keyword evidence="1" id="KW-0378">Hydrolase</keyword>
<dbReference type="GO" id="GO:0016787">
    <property type="term" value="F:hydrolase activity"/>
    <property type="evidence" value="ECO:0007669"/>
    <property type="project" value="UniProtKB-KW"/>
</dbReference>
<reference evidence="1 2" key="1">
    <citation type="submission" date="2020-01" db="EMBL/GenBank/DDBJ databases">
        <title>Genetics and antimicrobial susceptibilities of Nocardia species isolated from the soil; a comparison with species isolated from humans.</title>
        <authorList>
            <person name="Carrasco G."/>
            <person name="Monzon S."/>
            <person name="Sansegundo M."/>
            <person name="Garcia E."/>
            <person name="Garrido N."/>
            <person name="Medina M.J."/>
            <person name="Villalon P."/>
            <person name="Ramirez-Arocha A.C."/>
            <person name="Jimenez P."/>
            <person name="Cuesta I."/>
            <person name="Valdezate S."/>
        </authorList>
    </citation>
    <scope>NUCLEOTIDE SEQUENCE [LARGE SCALE GENOMIC DNA]</scope>
    <source>
        <strain evidence="1 2">CNM20110626</strain>
    </source>
</reference>
<gene>
    <name evidence="1" type="ORF">GV791_31565</name>
</gene>
<dbReference type="Proteomes" id="UP000471166">
    <property type="component" value="Unassembled WGS sequence"/>
</dbReference>
<dbReference type="Gene3D" id="1.10.3210.10">
    <property type="entry name" value="Hypothetical protein af1432"/>
    <property type="match status" value="1"/>
</dbReference>
<comment type="caution">
    <text evidence="1">The sequence shown here is derived from an EMBL/GenBank/DDBJ whole genome shotgun (WGS) entry which is preliminary data.</text>
</comment>
<sequence length="108" mass="11900">PRRQTLECQIMDWSDDVAYSVHDVEDGILAGRIDLRALADRVEQRALAEMGHVHHRSISVDDLVAAAQRLSELPVVARVFTYDGSLADSVALKRLTSELVGRFATSAV</sequence>